<comment type="caution">
    <text evidence="2">The sequence shown here is derived from an EMBL/GenBank/DDBJ whole genome shotgun (WGS) entry which is preliminary data.</text>
</comment>
<feature type="region of interest" description="Disordered" evidence="1">
    <location>
        <begin position="1"/>
        <end position="45"/>
    </location>
</feature>
<dbReference type="Proteomes" id="UP000683360">
    <property type="component" value="Unassembled WGS sequence"/>
</dbReference>
<evidence type="ECO:0000256" key="1">
    <source>
        <dbReference type="SAM" id="MobiDB-lite"/>
    </source>
</evidence>
<name>A0A8S3VBE3_MYTED</name>
<evidence type="ECO:0000313" key="2">
    <source>
        <dbReference type="EMBL" id="CAG2253728.1"/>
    </source>
</evidence>
<keyword evidence="3" id="KW-1185">Reference proteome</keyword>
<gene>
    <name evidence="2" type="ORF">MEDL_65243</name>
</gene>
<protein>
    <submittedName>
        <fullName evidence="2">Uncharacterized protein</fullName>
    </submittedName>
</protein>
<dbReference type="AlphaFoldDB" id="A0A8S3VBE3"/>
<accession>A0A8S3VBE3</accession>
<organism evidence="2 3">
    <name type="scientific">Mytilus edulis</name>
    <name type="common">Blue mussel</name>
    <dbReference type="NCBI Taxonomy" id="6550"/>
    <lineage>
        <taxon>Eukaryota</taxon>
        <taxon>Metazoa</taxon>
        <taxon>Spiralia</taxon>
        <taxon>Lophotrochozoa</taxon>
        <taxon>Mollusca</taxon>
        <taxon>Bivalvia</taxon>
        <taxon>Autobranchia</taxon>
        <taxon>Pteriomorphia</taxon>
        <taxon>Mytilida</taxon>
        <taxon>Mytiloidea</taxon>
        <taxon>Mytilidae</taxon>
        <taxon>Mytilinae</taxon>
        <taxon>Mytilus</taxon>
    </lineage>
</organism>
<proteinExistence type="predicted"/>
<reference evidence="2" key="1">
    <citation type="submission" date="2021-03" db="EMBL/GenBank/DDBJ databases">
        <authorList>
            <person name="Bekaert M."/>
        </authorList>
    </citation>
    <scope>NUCLEOTIDE SEQUENCE</scope>
</reference>
<evidence type="ECO:0000313" key="3">
    <source>
        <dbReference type="Proteomes" id="UP000683360"/>
    </source>
</evidence>
<feature type="compositionally biased region" description="Basic residues" evidence="1">
    <location>
        <begin position="24"/>
        <end position="39"/>
    </location>
</feature>
<sequence length="288" mass="34672">MRQFKTPEEETYTSPSPQRYKWASSKHQKKKHIHHHRHKDTNEAVQNTKRRNIYITIATKIPMGQFKTPKEETYTSPSPQRYQWGSSKHQKKKHIHHHRHKDTNGPVQNTRRRNIFIIIDTKIPMRQFKTPKEETYTSPSPQRYKWASSKHQKKKHIHHHRHKDTNEAVQNTKRRNIYIPIATKIQKVQNTRRRNIYIIIDTKIPMGQFKTPKEETYTSPSPQRYKWASSKHQKKKHIHHHRHKDTNGAVQNTKRRNIYIPIATKIPMGQFKTPEEETYTSPSTQRYQ</sequence>
<dbReference type="EMBL" id="CAJPWZ010003162">
    <property type="protein sequence ID" value="CAG2253728.1"/>
    <property type="molecule type" value="Genomic_DNA"/>
</dbReference>